<evidence type="ECO:0000313" key="2">
    <source>
        <dbReference type="EMBL" id="HEC78460.1"/>
    </source>
</evidence>
<dbReference type="EMBL" id="DRIG01000054">
    <property type="protein sequence ID" value="HEC78460.1"/>
    <property type="molecule type" value="Genomic_DNA"/>
</dbReference>
<comment type="caution">
    <text evidence="2">The sequence shown here is derived from an EMBL/GenBank/DDBJ whole genome shotgun (WGS) entry which is preliminary data.</text>
</comment>
<dbReference type="SUPFAM" id="SSF81301">
    <property type="entry name" value="Nucleotidyltransferase"/>
    <property type="match status" value="1"/>
</dbReference>
<name>A0A9C9K010_UNCW3</name>
<evidence type="ECO:0000259" key="1">
    <source>
        <dbReference type="Pfam" id="PF18765"/>
    </source>
</evidence>
<sequence length="54" mass="6287">MNLKNIFSRYPIITVYLFGSRGRADENTESDYDFGVLLHPEINPSKYSEIKFSL</sequence>
<feature type="non-terminal residue" evidence="2">
    <location>
        <position position="54"/>
    </location>
</feature>
<dbReference type="CDD" id="cd05403">
    <property type="entry name" value="NT_KNTase_like"/>
    <property type="match status" value="1"/>
</dbReference>
<protein>
    <submittedName>
        <fullName evidence="2">Nucleotidyltransferase domain-containing protein</fullName>
    </submittedName>
</protein>
<dbReference type="Gene3D" id="3.30.460.10">
    <property type="entry name" value="Beta Polymerase, domain 2"/>
    <property type="match status" value="1"/>
</dbReference>
<dbReference type="AlphaFoldDB" id="A0A9C9K010"/>
<reference evidence="2" key="1">
    <citation type="journal article" date="2020" name="mSystems">
        <title>Genome- and Community-Level Interaction Insights into Carbon Utilization and Element Cycling Functions of Hydrothermarchaeota in Hydrothermal Sediment.</title>
        <authorList>
            <person name="Zhou Z."/>
            <person name="Liu Y."/>
            <person name="Xu W."/>
            <person name="Pan J."/>
            <person name="Luo Z.H."/>
            <person name="Li M."/>
        </authorList>
    </citation>
    <scope>NUCLEOTIDE SEQUENCE</scope>
    <source>
        <strain evidence="2">HyVt-388</strain>
    </source>
</reference>
<dbReference type="InterPro" id="IPR041633">
    <property type="entry name" value="Polbeta"/>
</dbReference>
<accession>A0A9C9K010</accession>
<dbReference type="InterPro" id="IPR043519">
    <property type="entry name" value="NT_sf"/>
</dbReference>
<feature type="domain" description="Polymerase beta nucleotidyltransferase" evidence="1">
    <location>
        <begin position="2"/>
        <end position="51"/>
    </location>
</feature>
<dbReference type="Pfam" id="PF18765">
    <property type="entry name" value="Polbeta"/>
    <property type="match status" value="1"/>
</dbReference>
<dbReference type="Proteomes" id="UP000885826">
    <property type="component" value="Unassembled WGS sequence"/>
</dbReference>
<gene>
    <name evidence="2" type="ORF">ENI34_04870</name>
</gene>
<evidence type="ECO:0000313" key="3">
    <source>
        <dbReference type="Proteomes" id="UP000885826"/>
    </source>
</evidence>
<organism evidence="2 3">
    <name type="scientific">candidate division WOR-3 bacterium</name>
    <dbReference type="NCBI Taxonomy" id="2052148"/>
    <lineage>
        <taxon>Bacteria</taxon>
        <taxon>Bacteria division WOR-3</taxon>
    </lineage>
</organism>
<proteinExistence type="predicted"/>